<evidence type="ECO:0000313" key="1">
    <source>
        <dbReference type="EMBL" id="KAD3642305.1"/>
    </source>
</evidence>
<name>A0A5N6MPQ1_9ASTR</name>
<dbReference type="Gene3D" id="3.40.50.720">
    <property type="entry name" value="NAD(P)-binding Rossmann-like Domain"/>
    <property type="match status" value="1"/>
</dbReference>
<dbReference type="InterPro" id="IPR055280">
    <property type="entry name" value="TIC32"/>
</dbReference>
<organism evidence="1 2">
    <name type="scientific">Mikania micrantha</name>
    <name type="common">bitter vine</name>
    <dbReference type="NCBI Taxonomy" id="192012"/>
    <lineage>
        <taxon>Eukaryota</taxon>
        <taxon>Viridiplantae</taxon>
        <taxon>Streptophyta</taxon>
        <taxon>Embryophyta</taxon>
        <taxon>Tracheophyta</taxon>
        <taxon>Spermatophyta</taxon>
        <taxon>Magnoliopsida</taxon>
        <taxon>eudicotyledons</taxon>
        <taxon>Gunneridae</taxon>
        <taxon>Pentapetalae</taxon>
        <taxon>asterids</taxon>
        <taxon>campanulids</taxon>
        <taxon>Asterales</taxon>
        <taxon>Asteraceae</taxon>
        <taxon>Asteroideae</taxon>
        <taxon>Heliantheae alliance</taxon>
        <taxon>Eupatorieae</taxon>
        <taxon>Mikania</taxon>
    </lineage>
</organism>
<dbReference type="Proteomes" id="UP000326396">
    <property type="component" value="Linkage Group LG5"/>
</dbReference>
<accession>A0A5N6MPQ1</accession>
<dbReference type="SUPFAM" id="SSF51735">
    <property type="entry name" value="NAD(P)-binding Rossmann-fold domains"/>
    <property type="match status" value="1"/>
</dbReference>
<sequence>MFDDRQNSKLTSELAKKRIKSDGIPVTKVIKLSTLRKDCKPTLPVITIPCYLYDCFNQRGKHANYWEKSSVWVLSFVNRCFSPPPPPFSQVLTIATALHGVHVVMAVRNIEDGEKVKQIIVNEIPNAKVDVMELDLSSLSSLRKFATKFIYSGLPLIILM</sequence>
<dbReference type="PANTHER" id="PTHR48476">
    <property type="entry name" value="SHORT-CHAIN DEHYDROGENASE TIC 32, CHLOROPLASTIC-LIKE"/>
    <property type="match status" value="1"/>
</dbReference>
<protein>
    <submittedName>
        <fullName evidence="1">Uncharacterized protein</fullName>
    </submittedName>
</protein>
<proteinExistence type="predicted"/>
<gene>
    <name evidence="1" type="ORF">E3N88_31529</name>
</gene>
<dbReference type="EMBL" id="SZYD01000015">
    <property type="protein sequence ID" value="KAD3642305.1"/>
    <property type="molecule type" value="Genomic_DNA"/>
</dbReference>
<dbReference type="PANTHER" id="PTHR48476:SF1">
    <property type="entry name" value="SHORT-CHAIN DEHYDROGENASE TIC 32, CHLOROPLASTIC-LIKE"/>
    <property type="match status" value="1"/>
</dbReference>
<comment type="caution">
    <text evidence="1">The sequence shown here is derived from an EMBL/GenBank/DDBJ whole genome shotgun (WGS) entry which is preliminary data.</text>
</comment>
<keyword evidence="2" id="KW-1185">Reference proteome</keyword>
<dbReference type="OrthoDB" id="191139at2759"/>
<evidence type="ECO:0000313" key="2">
    <source>
        <dbReference type="Proteomes" id="UP000326396"/>
    </source>
</evidence>
<dbReference type="AlphaFoldDB" id="A0A5N6MPQ1"/>
<dbReference type="InterPro" id="IPR036291">
    <property type="entry name" value="NAD(P)-bd_dom_sf"/>
</dbReference>
<reference evidence="1 2" key="1">
    <citation type="submission" date="2019-05" db="EMBL/GenBank/DDBJ databases">
        <title>Mikania micrantha, genome provides insights into the molecular mechanism of rapid growth.</title>
        <authorList>
            <person name="Liu B."/>
        </authorList>
    </citation>
    <scope>NUCLEOTIDE SEQUENCE [LARGE SCALE GENOMIC DNA]</scope>
    <source>
        <strain evidence="1">NLD-2019</strain>
        <tissue evidence="1">Leaf</tissue>
    </source>
</reference>